<sequence>MDMQQAVDDLEKLAFNLHRTAPGVKMLVLDDSVFDRRRIRRLSHDTRLGIILDEVASIEALGPVLDQDKFDVILVDYNLPAGDGVDAVRMIRQHVLNRDCPTIMVTGDDTSEVAVKSLKSGCADYIAKDRLTVETLRNSIVGVIEPAMAARGTFLSQAEIERLTAEIMAKYTHALQPKLARLIRDMRMLKAALPDPGANLPEDLERIERQCIQLWTVLLDPRTVSGSREFRH</sequence>
<accession>A0A2M8IYC4</accession>
<proteinExistence type="predicted"/>
<evidence type="ECO:0000259" key="3">
    <source>
        <dbReference type="PROSITE" id="PS50110"/>
    </source>
</evidence>
<dbReference type="GO" id="GO:0000160">
    <property type="term" value="P:phosphorelay signal transduction system"/>
    <property type="evidence" value="ECO:0007669"/>
    <property type="project" value="InterPro"/>
</dbReference>
<evidence type="ECO:0000256" key="2">
    <source>
        <dbReference type="PROSITE-ProRule" id="PRU00169"/>
    </source>
</evidence>
<protein>
    <recommendedName>
        <fullName evidence="3">Response regulatory domain-containing protein</fullName>
    </recommendedName>
</protein>
<reference evidence="4 5" key="1">
    <citation type="journal article" date="2018" name="Int. J. Syst. Evol. Microbiol.">
        <title>Pseudooceanicola lipolyticus sp. nov., a marine alphaproteobacterium, reclassification of Oceanicola flagellatus as Pseudooceanicola flagellatus comb. nov. and emended description of the genus Pseudooceanicola.</title>
        <authorList>
            <person name="Huang M.-M."/>
            <person name="Guo L.-L."/>
            <person name="Wu Y.-H."/>
            <person name="Lai Q.-L."/>
            <person name="Shao Z.-Z."/>
            <person name="Wang C.-S."/>
            <person name="Wu M."/>
            <person name="Xu X.-W."/>
        </authorList>
    </citation>
    <scope>NUCLEOTIDE SEQUENCE [LARGE SCALE GENOMIC DNA]</scope>
    <source>
        <strain evidence="4 5">157</strain>
    </source>
</reference>
<evidence type="ECO:0000256" key="1">
    <source>
        <dbReference type="ARBA" id="ARBA00022553"/>
    </source>
</evidence>
<evidence type="ECO:0000313" key="5">
    <source>
        <dbReference type="Proteomes" id="UP000231553"/>
    </source>
</evidence>
<dbReference type="InterPro" id="IPR011006">
    <property type="entry name" value="CheY-like_superfamily"/>
</dbReference>
<dbReference type="Proteomes" id="UP000231553">
    <property type="component" value="Unassembled WGS sequence"/>
</dbReference>
<gene>
    <name evidence="4" type="ORF">CVM52_16900</name>
</gene>
<dbReference type="PROSITE" id="PS50110">
    <property type="entry name" value="RESPONSE_REGULATORY"/>
    <property type="match status" value="1"/>
</dbReference>
<dbReference type="InterPro" id="IPR050595">
    <property type="entry name" value="Bact_response_regulator"/>
</dbReference>
<dbReference type="PANTHER" id="PTHR44591">
    <property type="entry name" value="STRESS RESPONSE REGULATOR PROTEIN 1"/>
    <property type="match status" value="1"/>
</dbReference>
<keyword evidence="5" id="KW-1185">Reference proteome</keyword>
<dbReference type="EMBL" id="PGTB01000088">
    <property type="protein sequence ID" value="PJE35494.1"/>
    <property type="molecule type" value="Genomic_DNA"/>
</dbReference>
<comment type="caution">
    <text evidence="4">The sequence shown here is derived from an EMBL/GenBank/DDBJ whole genome shotgun (WGS) entry which is preliminary data.</text>
</comment>
<dbReference type="SUPFAM" id="SSF52172">
    <property type="entry name" value="CheY-like"/>
    <property type="match status" value="1"/>
</dbReference>
<feature type="domain" description="Response regulatory" evidence="3">
    <location>
        <begin position="25"/>
        <end position="143"/>
    </location>
</feature>
<dbReference type="CDD" id="cd00156">
    <property type="entry name" value="REC"/>
    <property type="match status" value="1"/>
</dbReference>
<feature type="modified residue" description="4-aspartylphosphate" evidence="2">
    <location>
        <position position="76"/>
    </location>
</feature>
<dbReference type="PANTHER" id="PTHR44591:SF3">
    <property type="entry name" value="RESPONSE REGULATORY DOMAIN-CONTAINING PROTEIN"/>
    <property type="match status" value="1"/>
</dbReference>
<dbReference type="SMART" id="SM00448">
    <property type="entry name" value="REC"/>
    <property type="match status" value="1"/>
</dbReference>
<organism evidence="4 5">
    <name type="scientific">Pseudooceanicola lipolyticus</name>
    <dbReference type="NCBI Taxonomy" id="2029104"/>
    <lineage>
        <taxon>Bacteria</taxon>
        <taxon>Pseudomonadati</taxon>
        <taxon>Pseudomonadota</taxon>
        <taxon>Alphaproteobacteria</taxon>
        <taxon>Rhodobacterales</taxon>
        <taxon>Paracoccaceae</taxon>
        <taxon>Pseudooceanicola</taxon>
    </lineage>
</organism>
<keyword evidence="1 2" id="KW-0597">Phosphoprotein</keyword>
<dbReference type="AlphaFoldDB" id="A0A2M8IYC4"/>
<evidence type="ECO:0000313" key="4">
    <source>
        <dbReference type="EMBL" id="PJE35494.1"/>
    </source>
</evidence>
<dbReference type="Pfam" id="PF00072">
    <property type="entry name" value="Response_reg"/>
    <property type="match status" value="1"/>
</dbReference>
<dbReference type="InterPro" id="IPR001789">
    <property type="entry name" value="Sig_transdc_resp-reg_receiver"/>
</dbReference>
<dbReference type="OrthoDB" id="7857827at2"/>
<dbReference type="RefSeq" id="WP_100163641.1">
    <property type="nucleotide sequence ID" value="NZ_PGTB01000088.1"/>
</dbReference>
<name>A0A2M8IYC4_9RHOB</name>
<dbReference type="Gene3D" id="3.40.50.2300">
    <property type="match status" value="1"/>
</dbReference>